<proteinExistence type="predicted"/>
<protein>
    <submittedName>
        <fullName evidence="11">Phospholipid carrier-dependent glycosyltransferase</fullName>
    </submittedName>
</protein>
<feature type="transmembrane region" description="Helical" evidence="8">
    <location>
        <begin position="337"/>
        <end position="358"/>
    </location>
</feature>
<evidence type="ECO:0000256" key="4">
    <source>
        <dbReference type="ARBA" id="ARBA00022679"/>
    </source>
</evidence>
<comment type="subcellular location">
    <subcellularLocation>
        <location evidence="1">Cell membrane</location>
        <topology evidence="1">Multi-pass membrane protein</topology>
    </subcellularLocation>
</comment>
<keyword evidence="3" id="KW-0328">Glycosyltransferase</keyword>
<feature type="transmembrane region" description="Helical" evidence="8">
    <location>
        <begin position="165"/>
        <end position="191"/>
    </location>
</feature>
<keyword evidence="2" id="KW-1003">Cell membrane</keyword>
<dbReference type="GO" id="GO:0009103">
    <property type="term" value="P:lipopolysaccharide biosynthetic process"/>
    <property type="evidence" value="ECO:0007669"/>
    <property type="project" value="UniProtKB-ARBA"/>
</dbReference>
<dbReference type="Proteomes" id="UP000238358">
    <property type="component" value="Chromosome"/>
</dbReference>
<keyword evidence="6 8" id="KW-1133">Transmembrane helix</keyword>
<dbReference type="RefSeq" id="WP_027894960.1">
    <property type="nucleotide sequence ID" value="NZ_CP027569.1"/>
</dbReference>
<feature type="transmembrane region" description="Helical" evidence="8">
    <location>
        <begin position="203"/>
        <end position="221"/>
    </location>
</feature>
<feature type="domain" description="Glycosyltransferase RgtA/B/C/D-like" evidence="10">
    <location>
        <begin position="60"/>
        <end position="219"/>
    </location>
</feature>
<evidence type="ECO:0000256" key="5">
    <source>
        <dbReference type="ARBA" id="ARBA00022692"/>
    </source>
</evidence>
<feature type="transmembrane region" description="Helical" evidence="8">
    <location>
        <begin position="255"/>
        <end position="275"/>
    </location>
</feature>
<feature type="transmembrane region" description="Helical" evidence="8">
    <location>
        <begin position="109"/>
        <end position="128"/>
    </location>
</feature>
<feature type="transmembrane region" description="Helical" evidence="8">
    <location>
        <begin position="287"/>
        <end position="304"/>
    </location>
</feature>
<evidence type="ECO:0000256" key="7">
    <source>
        <dbReference type="ARBA" id="ARBA00023136"/>
    </source>
</evidence>
<reference evidence="11 12" key="1">
    <citation type="journal article" date="2018" name="Genome Announc.">
        <title>Complete genomes of two Megasphaera elsdenii strains, NCIMB 702410 and ATCC 25940.</title>
        <authorList>
            <person name="Hatmaker E.A."/>
            <person name="O'Dell K."/>
            <person name="Riley L.A."/>
            <person name="Klingeman D.M."/>
            <person name="Guss A.M."/>
        </authorList>
    </citation>
    <scope>NUCLEOTIDE SEQUENCE [LARGE SCALE GENOMIC DNA]</scope>
    <source>
        <strain evidence="11 12">NCIMB702410</strain>
    </source>
</reference>
<dbReference type="PANTHER" id="PTHR33908:SF3">
    <property type="entry name" value="UNDECAPRENYL PHOSPHATE-ALPHA-4-AMINO-4-DEOXY-L-ARABINOSE ARABINOSYL TRANSFERASE"/>
    <property type="match status" value="1"/>
</dbReference>
<evidence type="ECO:0000256" key="8">
    <source>
        <dbReference type="SAM" id="Phobius"/>
    </source>
</evidence>
<organism evidence="11 12">
    <name type="scientific">Megasphaera elsdenii</name>
    <dbReference type="NCBI Taxonomy" id="907"/>
    <lineage>
        <taxon>Bacteria</taxon>
        <taxon>Bacillati</taxon>
        <taxon>Bacillota</taxon>
        <taxon>Negativicutes</taxon>
        <taxon>Veillonellales</taxon>
        <taxon>Veillonellaceae</taxon>
        <taxon>Megasphaera</taxon>
    </lineage>
</organism>
<dbReference type="InterPro" id="IPR038731">
    <property type="entry name" value="RgtA/B/C-like"/>
</dbReference>
<dbReference type="InterPro" id="IPR050297">
    <property type="entry name" value="LipidA_mod_glycosyltrf_83"/>
</dbReference>
<evidence type="ECO:0000313" key="12">
    <source>
        <dbReference type="Proteomes" id="UP000238358"/>
    </source>
</evidence>
<evidence type="ECO:0000313" key="11">
    <source>
        <dbReference type="EMBL" id="AVO26797.1"/>
    </source>
</evidence>
<dbReference type="GO" id="GO:0005886">
    <property type="term" value="C:plasma membrane"/>
    <property type="evidence" value="ECO:0007669"/>
    <property type="project" value="UniProtKB-SubCell"/>
</dbReference>
<evidence type="ECO:0000256" key="9">
    <source>
        <dbReference type="SAM" id="SignalP"/>
    </source>
</evidence>
<feature type="transmembrane region" description="Helical" evidence="8">
    <location>
        <begin position="81"/>
        <end position="103"/>
    </location>
</feature>
<accession>A0A2S0M5S6</accession>
<feature type="signal peptide" evidence="9">
    <location>
        <begin position="1"/>
        <end position="25"/>
    </location>
</feature>
<dbReference type="GO" id="GO:0010041">
    <property type="term" value="P:response to iron(III) ion"/>
    <property type="evidence" value="ECO:0007669"/>
    <property type="project" value="TreeGrafter"/>
</dbReference>
<feature type="chain" id="PRO_5015490147" evidence="9">
    <location>
        <begin position="26"/>
        <end position="536"/>
    </location>
</feature>
<dbReference type="GO" id="GO:0016763">
    <property type="term" value="F:pentosyltransferase activity"/>
    <property type="evidence" value="ECO:0007669"/>
    <property type="project" value="TreeGrafter"/>
</dbReference>
<keyword evidence="9" id="KW-0732">Signal</keyword>
<keyword evidence="4 11" id="KW-0808">Transferase</keyword>
<feature type="transmembrane region" description="Helical" evidence="8">
    <location>
        <begin position="370"/>
        <end position="388"/>
    </location>
</feature>
<evidence type="ECO:0000256" key="2">
    <source>
        <dbReference type="ARBA" id="ARBA00022475"/>
    </source>
</evidence>
<name>A0A2S0M5S6_MEGEL</name>
<feature type="transmembrane region" description="Helical" evidence="8">
    <location>
        <begin position="394"/>
        <end position="417"/>
    </location>
</feature>
<gene>
    <name evidence="11" type="ORF">C6Y28_03760</name>
</gene>
<dbReference type="Pfam" id="PF13231">
    <property type="entry name" value="PMT_2"/>
    <property type="match status" value="1"/>
</dbReference>
<keyword evidence="7 8" id="KW-0472">Membrane</keyword>
<evidence type="ECO:0000259" key="10">
    <source>
        <dbReference type="Pfam" id="PF13231"/>
    </source>
</evidence>
<evidence type="ECO:0000256" key="1">
    <source>
        <dbReference type="ARBA" id="ARBA00004651"/>
    </source>
</evidence>
<dbReference type="OrthoDB" id="9775035at2"/>
<dbReference type="AlphaFoldDB" id="A0A2S0M5S6"/>
<dbReference type="EMBL" id="CP027569">
    <property type="protein sequence ID" value="AVO26797.1"/>
    <property type="molecule type" value="Genomic_DNA"/>
</dbReference>
<sequence>MKQRTFLAVIFMAAFLFLAAGISQLAVTDPVESNYALTALEMVRSGDWLSPQIYGTYWYDKPIFLYWLLSLSYSLLGTTDLAARLPAVLFGAASCTLAAWFALRQTGRRLTAILFAAMTGTSLIGWFISRSVITDQPLYFFSGATLFFAYIGLTEGKKSYVTAAYVMAAGAVLTKGPVGLVLPGLFLLLFIAIQRRPDYLKRLFPPVGIILFLLLCLSWYGPMYNRHGMDFIDGLLGFNNVVRATVSEHPEYDVWYYYIVLVPVSLLPWTGPCLYGLWRRRSHRDEYVFMALWALGTILFYSLMATKYPTYAYIANWPLLYLGACTMQDWLDEDARYAWLAALIPASLYGLLFASLTAFTGKTPFPVPSLLLLTVFLIIMAILTWLAWWQKAYLALPFFLITATAVTYLIVTFQVLVPFYQYRSAQTLTSLANQGPVYFFEEYRTSYPYYTGQPAYWTAPADYDESARLQRDAVWAKKHVYPTEAEAQVLTRLTQHQSLTIVVPGGKYKDYKASKFFNLTHETGQSGPYHVFKPIP</sequence>
<keyword evidence="5 8" id="KW-0812">Transmembrane</keyword>
<dbReference type="PANTHER" id="PTHR33908">
    <property type="entry name" value="MANNOSYLTRANSFERASE YKCB-RELATED"/>
    <property type="match status" value="1"/>
</dbReference>
<evidence type="ECO:0000256" key="3">
    <source>
        <dbReference type="ARBA" id="ARBA00022676"/>
    </source>
</evidence>
<evidence type="ECO:0000256" key="6">
    <source>
        <dbReference type="ARBA" id="ARBA00022989"/>
    </source>
</evidence>